<sequence length="88" mass="9774">MNGPGSTLRLAVLSALLLALTRGCSSPTDEIDSDPEVFLWTYQFSLEYRTNLVPEKDGDVECGFQKQIELVVTHFPLLSPLELTVFTV</sequence>
<comment type="caution">
    <text evidence="2">The sequence shown here is derived from an EMBL/GenBank/DDBJ whole genome shotgun (WGS) entry which is preliminary data.</text>
</comment>
<keyword evidence="1" id="KW-0732">Signal</keyword>
<feature type="chain" id="PRO_5025650656" evidence="1">
    <location>
        <begin position="24"/>
        <end position="88"/>
    </location>
</feature>
<dbReference type="Proteomes" id="UP000438429">
    <property type="component" value="Unassembled WGS sequence"/>
</dbReference>
<organism evidence="2 3">
    <name type="scientific">Scophthalmus maximus</name>
    <name type="common">Turbot</name>
    <name type="synonym">Psetta maxima</name>
    <dbReference type="NCBI Taxonomy" id="52904"/>
    <lineage>
        <taxon>Eukaryota</taxon>
        <taxon>Metazoa</taxon>
        <taxon>Chordata</taxon>
        <taxon>Craniata</taxon>
        <taxon>Vertebrata</taxon>
        <taxon>Euteleostomi</taxon>
        <taxon>Actinopterygii</taxon>
        <taxon>Neopterygii</taxon>
        <taxon>Teleostei</taxon>
        <taxon>Neoteleostei</taxon>
        <taxon>Acanthomorphata</taxon>
        <taxon>Carangaria</taxon>
        <taxon>Pleuronectiformes</taxon>
        <taxon>Pleuronectoidei</taxon>
        <taxon>Scophthalmidae</taxon>
        <taxon>Scophthalmus</taxon>
    </lineage>
</organism>
<feature type="signal peptide" evidence="1">
    <location>
        <begin position="1"/>
        <end position="23"/>
    </location>
</feature>
<gene>
    <name evidence="2" type="ORF">F2P81_011544</name>
</gene>
<accession>A0A6A4T1X5</accession>
<reference evidence="2 3" key="1">
    <citation type="submission" date="2019-06" db="EMBL/GenBank/DDBJ databases">
        <title>Draft genomes of female and male turbot (Scophthalmus maximus).</title>
        <authorList>
            <person name="Xu H."/>
            <person name="Xu X.-W."/>
            <person name="Shao C."/>
            <person name="Chen S."/>
        </authorList>
    </citation>
    <scope>NUCLEOTIDE SEQUENCE [LARGE SCALE GENOMIC DNA]</scope>
    <source>
        <strain evidence="2">Ysfricsl-2016a</strain>
        <tissue evidence="2">Blood</tissue>
    </source>
</reference>
<evidence type="ECO:0000313" key="2">
    <source>
        <dbReference type="EMBL" id="KAF0036232.1"/>
    </source>
</evidence>
<evidence type="ECO:0000313" key="3">
    <source>
        <dbReference type="Proteomes" id="UP000438429"/>
    </source>
</evidence>
<dbReference type="AlphaFoldDB" id="A0A6A4T1X5"/>
<name>A0A6A4T1X5_SCOMX</name>
<evidence type="ECO:0000256" key="1">
    <source>
        <dbReference type="SAM" id="SignalP"/>
    </source>
</evidence>
<protein>
    <submittedName>
        <fullName evidence="2">Uncharacterized protein</fullName>
    </submittedName>
</protein>
<dbReference type="EMBL" id="VEVO01000010">
    <property type="protein sequence ID" value="KAF0036232.1"/>
    <property type="molecule type" value="Genomic_DNA"/>
</dbReference>
<proteinExistence type="predicted"/>